<keyword evidence="3" id="KW-1185">Reference proteome</keyword>
<dbReference type="Gene3D" id="3.40.430.10">
    <property type="entry name" value="Dihydrofolate Reductase, subunit A"/>
    <property type="match status" value="1"/>
</dbReference>
<comment type="caution">
    <text evidence="2">The sequence shown here is derived from an EMBL/GenBank/DDBJ whole genome shotgun (WGS) entry which is preliminary data.</text>
</comment>
<accession>A0ABW3CDQ7</accession>
<dbReference type="EMBL" id="JBHTIR010000694">
    <property type="protein sequence ID" value="MFD0851687.1"/>
    <property type="molecule type" value="Genomic_DNA"/>
</dbReference>
<reference evidence="3" key="1">
    <citation type="journal article" date="2019" name="Int. J. Syst. Evol. Microbiol.">
        <title>The Global Catalogue of Microorganisms (GCM) 10K type strain sequencing project: providing services to taxonomists for standard genome sequencing and annotation.</title>
        <authorList>
            <consortium name="The Broad Institute Genomics Platform"/>
            <consortium name="The Broad Institute Genome Sequencing Center for Infectious Disease"/>
            <person name="Wu L."/>
            <person name="Ma J."/>
        </authorList>
    </citation>
    <scope>NUCLEOTIDE SEQUENCE [LARGE SCALE GENOMIC DNA]</scope>
    <source>
        <strain evidence="3">JCM 31696</strain>
    </source>
</reference>
<gene>
    <name evidence="2" type="ORF">ACFQ07_05625</name>
</gene>
<dbReference type="InterPro" id="IPR002734">
    <property type="entry name" value="RibDG_C"/>
</dbReference>
<evidence type="ECO:0000313" key="3">
    <source>
        <dbReference type="Proteomes" id="UP001597083"/>
    </source>
</evidence>
<protein>
    <submittedName>
        <fullName evidence="2">Dihydrofolate reductase family protein</fullName>
    </submittedName>
</protein>
<name>A0ABW3CDQ7_9ACTN</name>
<evidence type="ECO:0000259" key="1">
    <source>
        <dbReference type="Pfam" id="PF01872"/>
    </source>
</evidence>
<organism evidence="2 3">
    <name type="scientific">Actinomadura adrarensis</name>
    <dbReference type="NCBI Taxonomy" id="1819600"/>
    <lineage>
        <taxon>Bacteria</taxon>
        <taxon>Bacillati</taxon>
        <taxon>Actinomycetota</taxon>
        <taxon>Actinomycetes</taxon>
        <taxon>Streptosporangiales</taxon>
        <taxon>Thermomonosporaceae</taxon>
        <taxon>Actinomadura</taxon>
    </lineage>
</organism>
<sequence>MTDRPYVLLSCAMSVDGYIDDASPERLRLSSPADFDRVDGVRASCDAIL</sequence>
<feature type="domain" description="Bacterial bifunctional deaminase-reductase C-terminal" evidence="1">
    <location>
        <begin position="5"/>
        <end position="49"/>
    </location>
</feature>
<dbReference type="Proteomes" id="UP001597083">
    <property type="component" value="Unassembled WGS sequence"/>
</dbReference>
<feature type="non-terminal residue" evidence="2">
    <location>
        <position position="49"/>
    </location>
</feature>
<proteinExistence type="predicted"/>
<dbReference type="SUPFAM" id="SSF53597">
    <property type="entry name" value="Dihydrofolate reductase-like"/>
    <property type="match status" value="1"/>
</dbReference>
<dbReference type="InterPro" id="IPR024072">
    <property type="entry name" value="DHFR-like_dom_sf"/>
</dbReference>
<dbReference type="Pfam" id="PF01872">
    <property type="entry name" value="RibD_C"/>
    <property type="match status" value="1"/>
</dbReference>
<evidence type="ECO:0000313" key="2">
    <source>
        <dbReference type="EMBL" id="MFD0851687.1"/>
    </source>
</evidence>